<evidence type="ECO:0000256" key="1">
    <source>
        <dbReference type="ARBA" id="ARBA00022723"/>
    </source>
</evidence>
<dbReference type="EMBL" id="CP001338">
    <property type="protein sequence ID" value="ACL16375.1"/>
    <property type="molecule type" value="Genomic_DNA"/>
</dbReference>
<dbReference type="STRING" id="521011.Mpal_1027"/>
<proteinExistence type="predicted"/>
<dbReference type="Pfam" id="PF00596">
    <property type="entry name" value="Aldolase_II"/>
    <property type="match status" value="1"/>
</dbReference>
<keyword evidence="5" id="KW-1185">Reference proteome</keyword>
<dbReference type="InterPro" id="IPR001303">
    <property type="entry name" value="Aldolase_II/adducin_N"/>
</dbReference>
<evidence type="ECO:0000259" key="3">
    <source>
        <dbReference type="SMART" id="SM01007"/>
    </source>
</evidence>
<dbReference type="GO" id="GO:0046872">
    <property type="term" value="F:metal ion binding"/>
    <property type="evidence" value="ECO:0007669"/>
    <property type="project" value="UniProtKB-KW"/>
</dbReference>
<name>B8GGX0_METPE</name>
<dbReference type="PANTHER" id="PTHR22789:SF0">
    <property type="entry name" value="3-OXO-TETRONATE 4-PHOSPHATE DECARBOXYLASE-RELATED"/>
    <property type="match status" value="1"/>
</dbReference>
<gene>
    <name evidence="4" type="ordered locus">Mpal_1027</name>
</gene>
<dbReference type="AlphaFoldDB" id="B8GGX0"/>
<dbReference type="SUPFAM" id="SSF53639">
    <property type="entry name" value="AraD/HMP-PK domain-like"/>
    <property type="match status" value="1"/>
</dbReference>
<dbReference type="InterPro" id="IPR050197">
    <property type="entry name" value="Aldolase_class_II_sugar_metab"/>
</dbReference>
<dbReference type="eggNOG" id="arCOG04226">
    <property type="taxonomic scope" value="Archaea"/>
</dbReference>
<evidence type="ECO:0000313" key="4">
    <source>
        <dbReference type="EMBL" id="ACL16375.1"/>
    </source>
</evidence>
<accession>B8GGX0</accession>
<evidence type="ECO:0000256" key="2">
    <source>
        <dbReference type="ARBA" id="ARBA00023239"/>
    </source>
</evidence>
<reference evidence="4 5" key="1">
    <citation type="journal article" date="2015" name="Genome Announc.">
        <title>Complete Genome Sequence of Methanosphaerula palustris E1-9CT, a Hydrogenotrophic Methanogen Isolated from a Minerotrophic Fen Peatland.</title>
        <authorList>
            <person name="Cadillo-Quiroz H."/>
            <person name="Browne P."/>
            <person name="Kyrpides N."/>
            <person name="Woyke T."/>
            <person name="Goodwin L."/>
            <person name="Detter C."/>
            <person name="Yavitt J.B."/>
            <person name="Zinder S.H."/>
        </authorList>
    </citation>
    <scope>NUCLEOTIDE SEQUENCE [LARGE SCALE GENOMIC DNA]</scope>
    <source>
        <strain evidence="5">ATCC BAA-1556 / DSM 19958 / E1-9c</strain>
    </source>
</reference>
<dbReference type="GO" id="GO:0005829">
    <property type="term" value="C:cytosol"/>
    <property type="evidence" value="ECO:0007669"/>
    <property type="project" value="TreeGrafter"/>
</dbReference>
<keyword evidence="2" id="KW-0456">Lyase</keyword>
<dbReference type="GeneID" id="7271761"/>
<dbReference type="NCBIfam" id="NF006413">
    <property type="entry name" value="PRK08660.1"/>
    <property type="match status" value="1"/>
</dbReference>
<dbReference type="SMART" id="SM01007">
    <property type="entry name" value="Aldolase_II"/>
    <property type="match status" value="1"/>
</dbReference>
<dbReference type="Proteomes" id="UP000002457">
    <property type="component" value="Chromosome"/>
</dbReference>
<dbReference type="GO" id="GO:0019323">
    <property type="term" value="P:pentose catabolic process"/>
    <property type="evidence" value="ECO:0007669"/>
    <property type="project" value="TreeGrafter"/>
</dbReference>
<dbReference type="HOGENOM" id="CLU_006033_3_4_2"/>
<dbReference type="RefSeq" id="WP_012617694.1">
    <property type="nucleotide sequence ID" value="NC_011832.1"/>
</dbReference>
<dbReference type="OrthoDB" id="18709at2157"/>
<dbReference type="PANTHER" id="PTHR22789">
    <property type="entry name" value="FUCULOSE PHOSPHATE ALDOLASE"/>
    <property type="match status" value="1"/>
</dbReference>
<evidence type="ECO:0000313" key="5">
    <source>
        <dbReference type="Proteomes" id="UP000002457"/>
    </source>
</evidence>
<feature type="domain" description="Class II aldolase/adducin N-terminal" evidence="3">
    <location>
        <begin position="4"/>
        <end position="171"/>
    </location>
</feature>
<organism evidence="4 5">
    <name type="scientific">Methanosphaerula palustris (strain ATCC BAA-1556 / DSM 19958 / E1-9c)</name>
    <dbReference type="NCBI Taxonomy" id="521011"/>
    <lineage>
        <taxon>Archaea</taxon>
        <taxon>Methanobacteriati</taxon>
        <taxon>Methanobacteriota</taxon>
        <taxon>Stenosarchaea group</taxon>
        <taxon>Methanomicrobia</taxon>
        <taxon>Methanomicrobiales</taxon>
        <taxon>Methanoregulaceae</taxon>
        <taxon>Methanosphaerula</taxon>
    </lineage>
</organism>
<sequence length="181" mass="19656">MLDQEFERIGKRLFSEGLVGGNFGNMSVKDGGSFHITQTGSYLDEPGSPIKVPIIGQVPPKASSEYRVHRAIYLETQHTAIVHAHPAHAVALSLLIDEIVPEDSEGQMLCPTIRVVSAPPGSKELAHEVGSALQLRNVVIARGHGTFAAASSLNEAYLFTSLAEHACRVLFLKEQYLRDRG</sequence>
<dbReference type="InterPro" id="IPR036409">
    <property type="entry name" value="Aldolase_II/adducin_N_sf"/>
</dbReference>
<dbReference type="GO" id="GO:0016832">
    <property type="term" value="F:aldehyde-lyase activity"/>
    <property type="evidence" value="ECO:0007669"/>
    <property type="project" value="TreeGrafter"/>
</dbReference>
<dbReference type="UniPathway" id="UPA00071"/>
<protein>
    <submittedName>
        <fullName evidence="4">Class II aldolase/adducin family protein</fullName>
    </submittedName>
</protein>
<dbReference type="KEGG" id="mpl:Mpal_1027"/>
<keyword evidence="1" id="KW-0479">Metal-binding</keyword>
<dbReference type="Gene3D" id="3.40.225.10">
    <property type="entry name" value="Class II aldolase/adducin N-terminal domain"/>
    <property type="match status" value="1"/>
</dbReference>